<proteinExistence type="predicted"/>
<evidence type="ECO:0000313" key="4">
    <source>
        <dbReference type="EMBL" id="CAA9412448.1"/>
    </source>
</evidence>
<dbReference type="EMBL" id="CADCVA010000115">
    <property type="protein sequence ID" value="CAA9412448.1"/>
    <property type="molecule type" value="Genomic_DNA"/>
</dbReference>
<dbReference type="InterPro" id="IPR000182">
    <property type="entry name" value="GNAT_dom"/>
</dbReference>
<name>A0A6J4PGS2_9ACTN</name>
<keyword evidence="1" id="KW-0808">Transferase</keyword>
<evidence type="ECO:0000256" key="1">
    <source>
        <dbReference type="ARBA" id="ARBA00022679"/>
    </source>
</evidence>
<accession>A0A6J4PGS2</accession>
<dbReference type="PANTHER" id="PTHR43877">
    <property type="entry name" value="AMINOALKYLPHOSPHONATE N-ACETYLTRANSFERASE-RELATED-RELATED"/>
    <property type="match status" value="1"/>
</dbReference>
<dbReference type="PANTHER" id="PTHR43877:SF2">
    <property type="entry name" value="AMINOALKYLPHOSPHONATE N-ACETYLTRANSFERASE-RELATED"/>
    <property type="match status" value="1"/>
</dbReference>
<dbReference type="InterPro" id="IPR050832">
    <property type="entry name" value="Bact_Acetyltransf"/>
</dbReference>
<gene>
    <name evidence="4" type="ORF">AVDCRST_MAG82-884</name>
</gene>
<dbReference type="PROSITE" id="PS51186">
    <property type="entry name" value="GNAT"/>
    <property type="match status" value="1"/>
</dbReference>
<sequence>MASVTRPRTDTVEVPLIRPINKEDSAAVVDLAVASGLFPADEAEIVDKMLADYFGGNEEDGHACVIDEEDELIGVAYYEPARATGGTWYLTMIGVRREYQGLGRGAALMRHVEDSLRTDGQRLLLVETSGTPDFALTRKFYAKLGYEEEARVRDYYEAGDDMVLFSKNLKSD</sequence>
<dbReference type="GO" id="GO:0016747">
    <property type="term" value="F:acyltransferase activity, transferring groups other than amino-acyl groups"/>
    <property type="evidence" value="ECO:0007669"/>
    <property type="project" value="InterPro"/>
</dbReference>
<reference evidence="4" key="1">
    <citation type="submission" date="2020-02" db="EMBL/GenBank/DDBJ databases">
        <authorList>
            <person name="Meier V. D."/>
        </authorList>
    </citation>
    <scope>NUCLEOTIDE SEQUENCE</scope>
    <source>
        <strain evidence="4">AVDCRST_MAG82</strain>
    </source>
</reference>
<dbReference type="CDD" id="cd04301">
    <property type="entry name" value="NAT_SF"/>
    <property type="match status" value="1"/>
</dbReference>
<evidence type="ECO:0000256" key="2">
    <source>
        <dbReference type="ARBA" id="ARBA00023315"/>
    </source>
</evidence>
<protein>
    <recommendedName>
        <fullName evidence="3">N-acetyltransferase domain-containing protein</fullName>
    </recommendedName>
</protein>
<dbReference type="Gene3D" id="3.40.630.30">
    <property type="match status" value="1"/>
</dbReference>
<keyword evidence="2" id="KW-0012">Acyltransferase</keyword>
<dbReference type="Pfam" id="PF00583">
    <property type="entry name" value="Acetyltransf_1"/>
    <property type="match status" value="1"/>
</dbReference>
<organism evidence="4">
    <name type="scientific">uncultured Rubrobacteraceae bacterium</name>
    <dbReference type="NCBI Taxonomy" id="349277"/>
    <lineage>
        <taxon>Bacteria</taxon>
        <taxon>Bacillati</taxon>
        <taxon>Actinomycetota</taxon>
        <taxon>Rubrobacteria</taxon>
        <taxon>Rubrobacterales</taxon>
        <taxon>Rubrobacteraceae</taxon>
        <taxon>environmental samples</taxon>
    </lineage>
</organism>
<feature type="domain" description="N-acetyltransferase" evidence="3">
    <location>
        <begin position="15"/>
        <end position="170"/>
    </location>
</feature>
<dbReference type="InterPro" id="IPR016181">
    <property type="entry name" value="Acyl_CoA_acyltransferase"/>
</dbReference>
<dbReference type="AlphaFoldDB" id="A0A6J4PGS2"/>
<evidence type="ECO:0000259" key="3">
    <source>
        <dbReference type="PROSITE" id="PS51186"/>
    </source>
</evidence>
<dbReference type="SUPFAM" id="SSF55729">
    <property type="entry name" value="Acyl-CoA N-acyltransferases (Nat)"/>
    <property type="match status" value="1"/>
</dbReference>